<sequence>MSRREYFFSFLYLPETSNFTYATFLQHHRTDKIKVNGSPNHTKTSINSIAYTSETNTVSTNDTASDAKQNTANTNISTPDKTIN</sequence>
<proteinExistence type="predicted"/>
<comment type="caution">
    <text evidence="2">The sequence shown here is derived from an EMBL/GenBank/DDBJ whole genome shotgun (WGS) entry which is preliminary data.</text>
</comment>
<accession>A0AAW8M2Y5</accession>
<reference evidence="2" key="1">
    <citation type="submission" date="2023-07" db="EMBL/GenBank/DDBJ databases">
        <title>Sorghum-associated microbial communities from plants grown in Nebraska, USA.</title>
        <authorList>
            <person name="Schachtman D."/>
        </authorList>
    </citation>
    <scope>NUCLEOTIDE SEQUENCE</scope>
    <source>
        <strain evidence="2">3432</strain>
    </source>
</reference>
<dbReference type="Proteomes" id="UP001252613">
    <property type="component" value="Unassembled WGS sequence"/>
</dbReference>
<gene>
    <name evidence="2" type="ORF">J2W43_000144</name>
</gene>
<dbReference type="EMBL" id="JAVDVC010000001">
    <property type="protein sequence ID" value="MDR6956181.1"/>
    <property type="molecule type" value="Genomic_DNA"/>
</dbReference>
<name>A0AAW8M2Y5_9PSED</name>
<evidence type="ECO:0000313" key="2">
    <source>
        <dbReference type="EMBL" id="MDR6956181.1"/>
    </source>
</evidence>
<evidence type="ECO:0000313" key="3">
    <source>
        <dbReference type="Proteomes" id="UP001252613"/>
    </source>
</evidence>
<organism evidence="2 3">
    <name type="scientific">Pseudomonas brassicacearum</name>
    <dbReference type="NCBI Taxonomy" id="930166"/>
    <lineage>
        <taxon>Bacteria</taxon>
        <taxon>Pseudomonadati</taxon>
        <taxon>Pseudomonadota</taxon>
        <taxon>Gammaproteobacteria</taxon>
        <taxon>Pseudomonadales</taxon>
        <taxon>Pseudomonadaceae</taxon>
        <taxon>Pseudomonas</taxon>
    </lineage>
</organism>
<protein>
    <submittedName>
        <fullName evidence="2">Uncharacterized protein</fullName>
    </submittedName>
</protein>
<feature type="region of interest" description="Disordered" evidence="1">
    <location>
        <begin position="57"/>
        <end position="84"/>
    </location>
</feature>
<dbReference type="AlphaFoldDB" id="A0AAW8M2Y5"/>
<evidence type="ECO:0000256" key="1">
    <source>
        <dbReference type="SAM" id="MobiDB-lite"/>
    </source>
</evidence>